<comment type="caution">
    <text evidence="1">The sequence shown here is derived from an EMBL/GenBank/DDBJ whole genome shotgun (WGS) entry which is preliminary data.</text>
</comment>
<protein>
    <submittedName>
        <fullName evidence="1">Uncharacterized protein</fullName>
    </submittedName>
</protein>
<evidence type="ECO:0000313" key="1">
    <source>
        <dbReference type="EMBL" id="KYL05212.1"/>
    </source>
</evidence>
<sequence>MKNKLFDLNKEEIDSELSILFMGRMDKTLYYEFMKRIPAIYECATHNKKMYSESLETDNIRMINLLNNIEKITFEFKDGVYSFKLSPELEDFCKKYIEL</sequence>
<name>A0A161QW69_9FUSO</name>
<dbReference type="AlphaFoldDB" id="A0A161QW69"/>
<reference evidence="1 2" key="1">
    <citation type="submission" date="2016-03" db="EMBL/GenBank/DDBJ databases">
        <title>Comparative genomics of human isolates of Fusobacterium necrophorum.</title>
        <authorList>
            <person name="Jensen A."/>
            <person name="Bank S."/>
            <person name="Andersen P.S."/>
            <person name="Kristensen L.H."/>
            <person name="Prag J."/>
        </authorList>
    </citation>
    <scope>NUCLEOTIDE SEQUENCE [LARGE SCALE GENOMIC DNA]</scope>
    <source>
        <strain evidence="1 2">LS_1264</strain>
    </source>
</reference>
<gene>
    <name evidence="1" type="ORF">A2J07_00320</name>
</gene>
<organism evidence="1 2">
    <name type="scientific">Fusobacterium necrophorum subsp. funduliforme</name>
    <dbReference type="NCBI Taxonomy" id="143387"/>
    <lineage>
        <taxon>Bacteria</taxon>
        <taxon>Fusobacteriati</taxon>
        <taxon>Fusobacteriota</taxon>
        <taxon>Fusobacteriia</taxon>
        <taxon>Fusobacteriales</taxon>
        <taxon>Fusobacteriaceae</taxon>
        <taxon>Fusobacterium</taxon>
    </lineage>
</organism>
<evidence type="ECO:0000313" key="2">
    <source>
        <dbReference type="Proteomes" id="UP000075816"/>
    </source>
</evidence>
<proteinExistence type="predicted"/>
<accession>A0A161QW69</accession>
<dbReference type="EMBL" id="LVEA01000001">
    <property type="protein sequence ID" value="KYL05212.1"/>
    <property type="molecule type" value="Genomic_DNA"/>
</dbReference>
<dbReference type="Proteomes" id="UP000075816">
    <property type="component" value="Unassembled WGS sequence"/>
</dbReference>
<dbReference type="RefSeq" id="WP_062680680.1">
    <property type="nucleotide sequence ID" value="NZ_LVEA01000001.1"/>
</dbReference>